<dbReference type="EMBL" id="CP013659">
    <property type="protein sequence ID" value="ALS75750.1"/>
    <property type="molecule type" value="Genomic_DNA"/>
</dbReference>
<dbReference type="AlphaFoldDB" id="A0A0U2Q9V4"/>
<evidence type="ECO:0000313" key="1">
    <source>
        <dbReference type="EMBL" id="ALS75750.1"/>
    </source>
</evidence>
<evidence type="ECO:0000313" key="2">
    <source>
        <dbReference type="Proteomes" id="UP000067683"/>
    </source>
</evidence>
<dbReference type="Proteomes" id="UP000067683">
    <property type="component" value="Chromosome"/>
</dbReference>
<dbReference type="KEGG" id="prt:AUC31_11320"/>
<organism evidence="1 2">
    <name type="scientific">Planococcus rifietoensis</name>
    <dbReference type="NCBI Taxonomy" id="200991"/>
    <lineage>
        <taxon>Bacteria</taxon>
        <taxon>Bacillati</taxon>
        <taxon>Bacillota</taxon>
        <taxon>Bacilli</taxon>
        <taxon>Bacillales</taxon>
        <taxon>Caryophanaceae</taxon>
        <taxon>Planococcus</taxon>
    </lineage>
</organism>
<accession>A0A0U2Q9V4</accession>
<gene>
    <name evidence="1" type="ORF">AUC31_11320</name>
</gene>
<dbReference type="OrthoDB" id="2425044at2"/>
<name>A0A0U2Q9V4_9BACL</name>
<protein>
    <submittedName>
        <fullName evidence="1">Uncharacterized protein</fullName>
    </submittedName>
</protein>
<dbReference type="RefSeq" id="WP_058382453.1">
    <property type="nucleotide sequence ID" value="NZ_CP013659.2"/>
</dbReference>
<reference evidence="1" key="1">
    <citation type="submission" date="2016-01" db="EMBL/GenBank/DDBJ databases">
        <title>Complete genome of Planococcus rifietoensis type strain M8.</title>
        <authorList>
            <person name="See-Too W.S."/>
        </authorList>
    </citation>
    <scope>NUCLEOTIDE SEQUENCE [LARGE SCALE GENOMIC DNA]</scope>
    <source>
        <strain evidence="1">M8</strain>
    </source>
</reference>
<sequence>MLFGGFNFEDRSPLHNKPKQDQFYLETNCIVYLFEQFLPKLHFDDVSSVQFECYPNAELACQPVIMDGLLPVTIPYDVSDFYQLSDLEKKKKTLDLMMDGLQVICKDKGWDEEPFLYAYQKVVEKNYTFKKTYKKPKSSPNRKLKAKIEIEIGIYDCTASLVVEDKEQKYIYSEVLYQEKPRFDLLYPLLGDIKWMSYDEVRVHERKPSEHQFKTVYLQ</sequence>
<keyword evidence="2" id="KW-1185">Reference proteome</keyword>
<proteinExistence type="predicted"/>